<sequence length="517" mass="54999">MQSREWDAVVIGGGAAGLSAAQMLGRARRRTLVIDGASPRNRFAAHMHGVLGHDGIDPQALLARGRDELGRYGVRVEEGEVDGIRDDGAVLRLTRTDGTVDTARAVIIASGVRDQLPPVAGLAEYWGRHVLHCPYCHGFEVAGSRLGVLATSPQSVHQIELVRQWSEELTAFTGAIEPLDDELRVRWRARGIRIVPTPIVALDGANGALHAARDADGEMHAIDALFVAPTPAIDLAFADALRLARTDAPGAPLAVDLLGTTSHPRVWAAGNVVAPYGNVPVAMAAGSMAGAGANAALAVEDGDLALAQRARERASAWEQRYAARDSVWSGHVNAAFAEIAAALPVGRALEVGCGEGADAVWLAEHGWNVTAVDVSETAIRRGATAARERGLSERVTFFVGSGAPAAPLGTFDLVSASFLHSWEPDFPRIALLRGAAERVAVGGHLLIVSHASAPPWSRHEEDRQRPRLLPPEEELRLLDLDPEAWEPVRVETRTRAATGPDGEPGTLEDGVLLLRRR</sequence>
<dbReference type="Gene3D" id="3.50.50.60">
    <property type="entry name" value="FAD/NAD(P)-binding domain"/>
    <property type="match status" value="2"/>
</dbReference>
<protein>
    <submittedName>
        <fullName evidence="7">Methyltransferase type 12</fullName>
    </submittedName>
</protein>
<evidence type="ECO:0000313" key="8">
    <source>
        <dbReference type="Proteomes" id="UP000031202"/>
    </source>
</evidence>
<evidence type="ECO:0000256" key="4">
    <source>
        <dbReference type="SAM" id="MobiDB-lite"/>
    </source>
</evidence>
<dbReference type="SUPFAM" id="SSF51905">
    <property type="entry name" value="FAD/NAD(P)-binding domain"/>
    <property type="match status" value="1"/>
</dbReference>
<evidence type="ECO:0000313" key="7">
    <source>
        <dbReference type="EMBL" id="KIC59162.1"/>
    </source>
</evidence>
<dbReference type="InterPro" id="IPR029063">
    <property type="entry name" value="SAM-dependent_MTases_sf"/>
</dbReference>
<dbReference type="SUPFAM" id="SSF53335">
    <property type="entry name" value="S-adenosyl-L-methionine-dependent methyltransferases"/>
    <property type="match status" value="1"/>
</dbReference>
<reference evidence="7 8" key="1">
    <citation type="submission" date="2014-12" db="EMBL/GenBank/DDBJ databases">
        <title>Genome sequencing of Microbacterium hominis TPW29.</title>
        <authorList>
            <person name="Tan P.W."/>
            <person name="Chan K.-G."/>
        </authorList>
    </citation>
    <scope>NUCLEOTIDE SEQUENCE [LARGE SCALE GENOMIC DNA]</scope>
    <source>
        <strain evidence="7 8">TPW29</strain>
    </source>
</reference>
<dbReference type="PRINTS" id="PR00469">
    <property type="entry name" value="PNDRDTASEII"/>
</dbReference>
<feature type="domain" description="Methyltransferase" evidence="6">
    <location>
        <begin position="349"/>
        <end position="428"/>
    </location>
</feature>
<dbReference type="InterPro" id="IPR023753">
    <property type="entry name" value="FAD/NAD-binding_dom"/>
</dbReference>
<comment type="caution">
    <text evidence="7">The sequence shown here is derived from an EMBL/GenBank/DDBJ whole genome shotgun (WGS) entry which is preliminary data.</text>
</comment>
<dbReference type="Pfam" id="PF13649">
    <property type="entry name" value="Methyltransf_25"/>
    <property type="match status" value="1"/>
</dbReference>
<keyword evidence="2" id="KW-0560">Oxidoreductase</keyword>
<dbReference type="EMBL" id="JWSZ01000005">
    <property type="protein sequence ID" value="KIC59162.1"/>
    <property type="molecule type" value="Genomic_DNA"/>
</dbReference>
<dbReference type="PANTHER" id="PTHR48105">
    <property type="entry name" value="THIOREDOXIN REDUCTASE 1-RELATED-RELATED"/>
    <property type="match status" value="1"/>
</dbReference>
<feature type="domain" description="FAD/NAD(P)-binding" evidence="5">
    <location>
        <begin position="7"/>
        <end position="286"/>
    </location>
</feature>
<evidence type="ECO:0000256" key="1">
    <source>
        <dbReference type="ARBA" id="ARBA00022630"/>
    </source>
</evidence>
<comment type="catalytic activity">
    <reaction evidence="3">
        <text>[thioredoxin]-dithiol + NADP(+) = [thioredoxin]-disulfide + NADPH + H(+)</text>
        <dbReference type="Rhea" id="RHEA:20345"/>
        <dbReference type="Rhea" id="RHEA-COMP:10698"/>
        <dbReference type="Rhea" id="RHEA-COMP:10700"/>
        <dbReference type="ChEBI" id="CHEBI:15378"/>
        <dbReference type="ChEBI" id="CHEBI:29950"/>
        <dbReference type="ChEBI" id="CHEBI:50058"/>
        <dbReference type="ChEBI" id="CHEBI:57783"/>
        <dbReference type="ChEBI" id="CHEBI:58349"/>
        <dbReference type="EC" id="1.8.1.9"/>
    </reaction>
</comment>
<keyword evidence="1" id="KW-0285">Flavoprotein</keyword>
<evidence type="ECO:0000259" key="6">
    <source>
        <dbReference type="Pfam" id="PF13649"/>
    </source>
</evidence>
<dbReference type="GO" id="GO:0004791">
    <property type="term" value="F:thioredoxin-disulfide reductase (NADPH) activity"/>
    <property type="evidence" value="ECO:0007669"/>
    <property type="project" value="UniProtKB-EC"/>
</dbReference>
<feature type="region of interest" description="Disordered" evidence="4">
    <location>
        <begin position="491"/>
        <end position="517"/>
    </location>
</feature>
<evidence type="ECO:0000259" key="5">
    <source>
        <dbReference type="Pfam" id="PF07992"/>
    </source>
</evidence>
<dbReference type="Pfam" id="PF07992">
    <property type="entry name" value="Pyr_redox_2"/>
    <property type="match status" value="1"/>
</dbReference>
<dbReference type="GO" id="GO:0008168">
    <property type="term" value="F:methyltransferase activity"/>
    <property type="evidence" value="ECO:0007669"/>
    <property type="project" value="UniProtKB-KW"/>
</dbReference>
<organism evidence="7 8">
    <name type="scientific">Microbacterium hominis</name>
    <dbReference type="NCBI Taxonomy" id="162426"/>
    <lineage>
        <taxon>Bacteria</taxon>
        <taxon>Bacillati</taxon>
        <taxon>Actinomycetota</taxon>
        <taxon>Actinomycetes</taxon>
        <taxon>Micrococcales</taxon>
        <taxon>Microbacteriaceae</taxon>
        <taxon>Microbacterium</taxon>
    </lineage>
</organism>
<evidence type="ECO:0000256" key="3">
    <source>
        <dbReference type="ARBA" id="ARBA00048132"/>
    </source>
</evidence>
<keyword evidence="7" id="KW-0808">Transferase</keyword>
<dbReference type="InterPro" id="IPR041698">
    <property type="entry name" value="Methyltransf_25"/>
</dbReference>
<keyword evidence="7" id="KW-0489">Methyltransferase</keyword>
<dbReference type="InterPro" id="IPR050097">
    <property type="entry name" value="Ferredoxin-NADP_redctase_2"/>
</dbReference>
<dbReference type="AlphaFoldDB" id="A0A0B4CRW2"/>
<dbReference type="GO" id="GO:0032259">
    <property type="term" value="P:methylation"/>
    <property type="evidence" value="ECO:0007669"/>
    <property type="project" value="UniProtKB-KW"/>
</dbReference>
<accession>A0A0B4CRW2</accession>
<dbReference type="Gene3D" id="3.40.50.150">
    <property type="entry name" value="Vaccinia Virus protein VP39"/>
    <property type="match status" value="1"/>
</dbReference>
<evidence type="ECO:0000256" key="2">
    <source>
        <dbReference type="ARBA" id="ARBA00023002"/>
    </source>
</evidence>
<dbReference type="InterPro" id="IPR036188">
    <property type="entry name" value="FAD/NAD-bd_sf"/>
</dbReference>
<dbReference type="RefSeq" id="WP_039413596.1">
    <property type="nucleotide sequence ID" value="NZ_JWSZ01000005.1"/>
</dbReference>
<name>A0A0B4CRW2_9MICO</name>
<proteinExistence type="predicted"/>
<dbReference type="CDD" id="cd02440">
    <property type="entry name" value="AdoMet_MTases"/>
    <property type="match status" value="1"/>
</dbReference>
<dbReference type="Proteomes" id="UP000031202">
    <property type="component" value="Unassembled WGS sequence"/>
</dbReference>
<gene>
    <name evidence="7" type="ORF">RM52_04635</name>
</gene>
<dbReference type="PRINTS" id="PR00368">
    <property type="entry name" value="FADPNR"/>
</dbReference>